<dbReference type="Pfam" id="PF13426">
    <property type="entry name" value="PAS_9"/>
    <property type="match status" value="2"/>
</dbReference>
<feature type="domain" description="PAS" evidence="10">
    <location>
        <begin position="334"/>
        <end position="388"/>
    </location>
</feature>
<dbReference type="Gene3D" id="2.10.70.100">
    <property type="match status" value="2"/>
</dbReference>
<dbReference type="CDD" id="cd00130">
    <property type="entry name" value="PAS"/>
    <property type="match status" value="5"/>
</dbReference>
<dbReference type="SUPFAM" id="SSF47384">
    <property type="entry name" value="Homodimeric domain of signal transducing histidine kinase"/>
    <property type="match status" value="1"/>
</dbReference>
<evidence type="ECO:0000256" key="2">
    <source>
        <dbReference type="ARBA" id="ARBA00012438"/>
    </source>
</evidence>
<evidence type="ECO:0000256" key="1">
    <source>
        <dbReference type="ARBA" id="ARBA00000085"/>
    </source>
</evidence>
<feature type="domain" description="Response regulatory" evidence="9">
    <location>
        <begin position="1200"/>
        <end position="1316"/>
    </location>
</feature>
<dbReference type="SUPFAM" id="SSF55874">
    <property type="entry name" value="ATPase domain of HSP90 chaperone/DNA topoisomerase II/histidine kinase"/>
    <property type="match status" value="1"/>
</dbReference>
<keyword evidence="5" id="KW-0418">Kinase</keyword>
<dbReference type="InterPro" id="IPR035965">
    <property type="entry name" value="PAS-like_dom_sf"/>
</dbReference>
<dbReference type="EMBL" id="FOUF01000007">
    <property type="protein sequence ID" value="SFM12573.1"/>
    <property type="molecule type" value="Genomic_DNA"/>
</dbReference>
<evidence type="ECO:0000259" key="10">
    <source>
        <dbReference type="PROSITE" id="PS50112"/>
    </source>
</evidence>
<dbReference type="SMART" id="SM00387">
    <property type="entry name" value="HATPase_c"/>
    <property type="match status" value="1"/>
</dbReference>
<evidence type="ECO:0000256" key="6">
    <source>
        <dbReference type="PROSITE-ProRule" id="PRU00169"/>
    </source>
</evidence>
<dbReference type="SMART" id="SM00448">
    <property type="entry name" value="REC"/>
    <property type="match status" value="1"/>
</dbReference>
<dbReference type="InterPro" id="IPR004358">
    <property type="entry name" value="Sig_transdc_His_kin-like_C"/>
</dbReference>
<dbReference type="SMART" id="SM00086">
    <property type="entry name" value="PAC"/>
    <property type="match status" value="4"/>
</dbReference>
<dbReference type="PROSITE" id="PS50109">
    <property type="entry name" value="HIS_KIN"/>
    <property type="match status" value="1"/>
</dbReference>
<dbReference type="Pfam" id="PF00072">
    <property type="entry name" value="Response_reg"/>
    <property type="match status" value="1"/>
</dbReference>
<keyword evidence="4" id="KW-0808">Transferase</keyword>
<dbReference type="CDD" id="cd00082">
    <property type="entry name" value="HisKA"/>
    <property type="match status" value="1"/>
</dbReference>
<keyword evidence="13" id="KW-1185">Reference proteome</keyword>
<dbReference type="Gene3D" id="3.40.50.2300">
    <property type="match status" value="1"/>
</dbReference>
<dbReference type="InterPro" id="IPR036097">
    <property type="entry name" value="HisK_dim/P_sf"/>
</dbReference>
<keyword evidence="3 6" id="KW-0597">Phosphoprotein</keyword>
<dbReference type="InterPro" id="IPR000014">
    <property type="entry name" value="PAS"/>
</dbReference>
<evidence type="ECO:0000313" key="13">
    <source>
        <dbReference type="Proteomes" id="UP000199561"/>
    </source>
</evidence>
<evidence type="ECO:0000256" key="4">
    <source>
        <dbReference type="ARBA" id="ARBA00022679"/>
    </source>
</evidence>
<dbReference type="STRING" id="52442.SAMN05421880_10731"/>
<dbReference type="PANTHER" id="PTHR43304:SF1">
    <property type="entry name" value="PAC DOMAIN-CONTAINING PROTEIN"/>
    <property type="match status" value="1"/>
</dbReference>
<evidence type="ECO:0000259" key="8">
    <source>
        <dbReference type="PROSITE" id="PS50109"/>
    </source>
</evidence>
<feature type="domain" description="PAS" evidence="10">
    <location>
        <begin position="815"/>
        <end position="887"/>
    </location>
</feature>
<proteinExistence type="predicted"/>
<organism evidence="12 13">
    <name type="scientific">Nitrosomonas nitrosa</name>
    <dbReference type="NCBI Taxonomy" id="52442"/>
    <lineage>
        <taxon>Bacteria</taxon>
        <taxon>Pseudomonadati</taxon>
        <taxon>Pseudomonadota</taxon>
        <taxon>Betaproteobacteria</taxon>
        <taxon>Nitrosomonadales</taxon>
        <taxon>Nitrosomonadaceae</taxon>
        <taxon>Nitrosomonas</taxon>
    </lineage>
</organism>
<protein>
    <recommendedName>
        <fullName evidence="2">histidine kinase</fullName>
        <ecNumber evidence="2">2.7.13.3</ecNumber>
    </recommendedName>
</protein>
<feature type="modified residue" description="4-aspartylphosphate" evidence="6">
    <location>
        <position position="1250"/>
    </location>
</feature>
<dbReference type="InterPro" id="IPR036890">
    <property type="entry name" value="HATPase_C_sf"/>
</dbReference>
<reference evidence="12 13" key="1">
    <citation type="submission" date="2016-10" db="EMBL/GenBank/DDBJ databases">
        <authorList>
            <person name="de Groot N.N."/>
        </authorList>
    </citation>
    <scope>NUCLEOTIDE SEQUENCE [LARGE SCALE GENOMIC DNA]</scope>
    <source>
        <strain evidence="12 13">Nm146</strain>
    </source>
</reference>
<evidence type="ECO:0000256" key="3">
    <source>
        <dbReference type="ARBA" id="ARBA00022553"/>
    </source>
</evidence>
<sequence length="1319" mass="149307">MEVDWTFLFENHPDPMWVYDKDTDRFLNVNHAAITKYGYSRDEFLSLGIDALRPPEDLAALTQTIEQAGTGLDETDIGRHQLKSGEVIHVEIRSHTLDYCGRKAEWVSARDVSRFVALQQEKNALLVRERELRQQAEKTAYHFKTFFETAPGKFLVLHPDNYEIVAVSDAYLKATFTNREEITGRSIFEVFPDDLGDLPSDGARNLKASLERVKASGTADIMAVQRYPIPLPEKRGGGFEERYWSPVNSPVKDPDGRIAFIIHRVEDVTEFVQFAEARLSHPGVTLSFKDQLMRQEADILAQSKALKEMNERLLHQQVLLRNAQRLIDMGSWEINLDSGTLRWSENIYPIFGVSATDFGHTFEAFFRLVHPDDREMLYQQLSEAMDTHSHYDLTHRIVRPDGSIRIVREAAEVAETSMGRVLVGVVQDITEQHADKIRMQETMKLLRLAGKTAKLGGWRVNIGDDHVIWSEQTAAIHEMPASYSPTIAQAIDFYAPECHEWIRTVFSACVEHGRPFDETLQIVTAKGRRVWVRAIGEAERNEKGEICAAYGAFQDISELIAAREQSESMARRLQETLNSISDAFFLLDRNWCFSFINQEFERIIGRNRESLIGKNVWESFPEATGYAFQREYEYAIETGKPVAFTEYYPPLQVWLSVKAYPTAEGLAVYFQDITQERVQQERLRLLETAVSRQNDILLITEAEPIDAPAGPKIVYVNEAFVRRTGYQFEEVIGKTPRILQGVKTQPLELARIRRALEAWQPVRAELINYTKAGEEFWIELDIVPIADDKGWYTHWVSVERDITERKMAEEVARLSNERFELIARATNDVIWDWNLVTNKIWWNDNYQNLFGYSPGPAAPGPESWTDAIHPADRERVVKGIHAVIEGKEVNWHDEYRYLCANGEVITVIDRGFVIRDEAGKAVRMLGSMVDVTELRALDERLRQAQRLEAVGQLTGGIAHDFNNLLTVILGNVELLKESLAEDSSLQPLVEITSTAAERGAALTNRLLAFARRQALDPKVVDINKLVRGMDGLLRRALTENIDIEIVQSSGLWRTEVDPGQLETAILNLAINARDAMPQGGELTIETANIFLDERYTHRYGDVTPGEYVMLTISDTGTGMSPEVAARAFDPFFTTKPAGKGSGLGLSMVFGFIKQSGGHISIYTEEGEGSTFKLFLPRAAMNEPVFEHIGRKLEMVGGTEHILVVEDDELVREHLIAQLKSLGYRITSATNGPEALEKLEQLSDIDLLFTDIVMPGGMNGRELADEAHKLHPALKVLFTSGYTEDAIIHQGRLDRGIHLLSKPYRRQDLAAKLRVVLHNG</sequence>
<dbReference type="Gene3D" id="3.30.565.10">
    <property type="entry name" value="Histidine kinase-like ATPase, C-terminal domain"/>
    <property type="match status" value="1"/>
</dbReference>
<dbReference type="InterPro" id="IPR003594">
    <property type="entry name" value="HATPase_dom"/>
</dbReference>
<dbReference type="Pfam" id="PF13188">
    <property type="entry name" value="PAS_8"/>
    <property type="match status" value="1"/>
</dbReference>
<dbReference type="CDD" id="cd18161">
    <property type="entry name" value="REC_hyHK_blue-like"/>
    <property type="match status" value="1"/>
</dbReference>
<dbReference type="InterPro" id="IPR013655">
    <property type="entry name" value="PAS_fold_3"/>
</dbReference>
<evidence type="ECO:0000256" key="5">
    <source>
        <dbReference type="ARBA" id="ARBA00022777"/>
    </source>
</evidence>
<dbReference type="Gene3D" id="1.10.287.130">
    <property type="match status" value="1"/>
</dbReference>
<dbReference type="SUPFAM" id="SSF55785">
    <property type="entry name" value="PYP-like sensor domain (PAS domain)"/>
    <property type="match status" value="7"/>
</dbReference>
<dbReference type="Gene3D" id="3.30.450.20">
    <property type="entry name" value="PAS domain"/>
    <property type="match status" value="7"/>
</dbReference>
<evidence type="ECO:0000259" key="11">
    <source>
        <dbReference type="PROSITE" id="PS50113"/>
    </source>
</evidence>
<dbReference type="PROSITE" id="PS50112">
    <property type="entry name" value="PAS"/>
    <property type="match status" value="5"/>
</dbReference>
<feature type="domain" description="PAS" evidence="10">
    <location>
        <begin position="710"/>
        <end position="735"/>
    </location>
</feature>
<dbReference type="InterPro" id="IPR005467">
    <property type="entry name" value="His_kinase_dom"/>
</dbReference>
<feature type="domain" description="PAS" evidence="10">
    <location>
        <begin position="8"/>
        <end position="68"/>
    </location>
</feature>
<evidence type="ECO:0000259" key="9">
    <source>
        <dbReference type="PROSITE" id="PS50110"/>
    </source>
</evidence>
<dbReference type="InterPro" id="IPR001789">
    <property type="entry name" value="Sig_transdc_resp-reg_receiver"/>
</dbReference>
<dbReference type="InterPro" id="IPR001610">
    <property type="entry name" value="PAC"/>
</dbReference>
<dbReference type="GO" id="GO:0000155">
    <property type="term" value="F:phosphorelay sensor kinase activity"/>
    <property type="evidence" value="ECO:0007669"/>
    <property type="project" value="InterPro"/>
</dbReference>
<dbReference type="EC" id="2.7.13.3" evidence="2"/>
<gene>
    <name evidence="12" type="ORF">SAMN05421880_10731</name>
</gene>
<dbReference type="InterPro" id="IPR013656">
    <property type="entry name" value="PAS_4"/>
</dbReference>
<dbReference type="Pfam" id="PF08448">
    <property type="entry name" value="PAS_4"/>
    <property type="match status" value="2"/>
</dbReference>
<feature type="domain" description="PAC" evidence="11">
    <location>
        <begin position="516"/>
        <end position="568"/>
    </location>
</feature>
<dbReference type="PROSITE" id="PS50110">
    <property type="entry name" value="RESPONSE_REGULATORY"/>
    <property type="match status" value="1"/>
</dbReference>
<dbReference type="InterPro" id="IPR000700">
    <property type="entry name" value="PAS-assoc_C"/>
</dbReference>
<dbReference type="SMART" id="SM00091">
    <property type="entry name" value="PAS"/>
    <property type="match status" value="6"/>
</dbReference>
<dbReference type="SUPFAM" id="SSF52172">
    <property type="entry name" value="CheY-like"/>
    <property type="match status" value="1"/>
</dbReference>
<dbReference type="SMART" id="SM00388">
    <property type="entry name" value="HisKA"/>
    <property type="match status" value="1"/>
</dbReference>
<dbReference type="NCBIfam" id="TIGR00229">
    <property type="entry name" value="sensory_box"/>
    <property type="match status" value="4"/>
</dbReference>
<evidence type="ECO:0000313" key="12">
    <source>
        <dbReference type="EMBL" id="SFM12573.1"/>
    </source>
</evidence>
<dbReference type="Pfam" id="PF00512">
    <property type="entry name" value="HisKA"/>
    <property type="match status" value="1"/>
</dbReference>
<feature type="domain" description="PAS" evidence="10">
    <location>
        <begin position="569"/>
        <end position="639"/>
    </location>
</feature>
<feature type="domain" description="PAC" evidence="11">
    <location>
        <begin position="760"/>
        <end position="814"/>
    </location>
</feature>
<comment type="catalytic activity">
    <reaction evidence="1">
        <text>ATP + protein L-histidine = ADP + protein N-phospho-L-histidine.</text>
        <dbReference type="EC" id="2.7.13.3"/>
    </reaction>
</comment>
<dbReference type="InterPro" id="IPR003661">
    <property type="entry name" value="HisK_dim/P_dom"/>
</dbReference>
<keyword evidence="7" id="KW-0175">Coiled coil</keyword>
<accession>A0A1I4NBG9</accession>
<dbReference type="CDD" id="cd16919">
    <property type="entry name" value="HATPase_CckA-like"/>
    <property type="match status" value="1"/>
</dbReference>
<name>A0A1I4NBG9_9PROT</name>
<dbReference type="PROSITE" id="PS50113">
    <property type="entry name" value="PAC"/>
    <property type="match status" value="4"/>
</dbReference>
<dbReference type="PRINTS" id="PR00344">
    <property type="entry name" value="BCTRLSENSOR"/>
</dbReference>
<dbReference type="Proteomes" id="UP000199561">
    <property type="component" value="Unassembled WGS sequence"/>
</dbReference>
<feature type="domain" description="PAC" evidence="11">
    <location>
        <begin position="891"/>
        <end position="943"/>
    </location>
</feature>
<feature type="coiled-coil region" evidence="7">
    <location>
        <begin position="292"/>
        <end position="326"/>
    </location>
</feature>
<evidence type="ECO:0000256" key="7">
    <source>
        <dbReference type="SAM" id="Coils"/>
    </source>
</evidence>
<dbReference type="Pfam" id="PF08447">
    <property type="entry name" value="PAS_3"/>
    <property type="match status" value="2"/>
</dbReference>
<dbReference type="Pfam" id="PF02518">
    <property type="entry name" value="HATPase_c"/>
    <property type="match status" value="1"/>
</dbReference>
<dbReference type="PANTHER" id="PTHR43304">
    <property type="entry name" value="PHYTOCHROME-LIKE PROTEIN CPH1"/>
    <property type="match status" value="1"/>
</dbReference>
<feature type="domain" description="Histidine kinase" evidence="8">
    <location>
        <begin position="956"/>
        <end position="1179"/>
    </location>
</feature>
<feature type="domain" description="PAC" evidence="11">
    <location>
        <begin position="391"/>
        <end position="441"/>
    </location>
</feature>
<dbReference type="InterPro" id="IPR052162">
    <property type="entry name" value="Sensor_kinase/Photoreceptor"/>
</dbReference>
<dbReference type="InterPro" id="IPR011006">
    <property type="entry name" value="CheY-like_superfamily"/>
</dbReference>